<evidence type="ECO:0000313" key="3">
    <source>
        <dbReference type="Proteomes" id="UP001327560"/>
    </source>
</evidence>
<proteinExistence type="predicted"/>
<dbReference type="EMBL" id="CP136895">
    <property type="protein sequence ID" value="WOL11109.1"/>
    <property type="molecule type" value="Genomic_DNA"/>
</dbReference>
<dbReference type="AlphaFoldDB" id="A0AAQ3KM29"/>
<evidence type="ECO:0000313" key="2">
    <source>
        <dbReference type="EMBL" id="WOL11109.1"/>
    </source>
</evidence>
<evidence type="ECO:0000259" key="1">
    <source>
        <dbReference type="Pfam" id="PF00078"/>
    </source>
</evidence>
<name>A0AAQ3KM29_9LILI</name>
<organism evidence="2 3">
    <name type="scientific">Canna indica</name>
    <name type="common">Indian-shot</name>
    <dbReference type="NCBI Taxonomy" id="4628"/>
    <lineage>
        <taxon>Eukaryota</taxon>
        <taxon>Viridiplantae</taxon>
        <taxon>Streptophyta</taxon>
        <taxon>Embryophyta</taxon>
        <taxon>Tracheophyta</taxon>
        <taxon>Spermatophyta</taxon>
        <taxon>Magnoliopsida</taxon>
        <taxon>Liliopsida</taxon>
        <taxon>Zingiberales</taxon>
        <taxon>Cannaceae</taxon>
        <taxon>Canna</taxon>
    </lineage>
</organism>
<dbReference type="Proteomes" id="UP001327560">
    <property type="component" value="Chromosome 6"/>
</dbReference>
<keyword evidence="3" id="KW-1185">Reference proteome</keyword>
<dbReference type="PANTHER" id="PTHR46890:SF48">
    <property type="entry name" value="RNA-DIRECTED DNA POLYMERASE"/>
    <property type="match status" value="1"/>
</dbReference>
<accession>A0AAQ3KM29</accession>
<protein>
    <recommendedName>
        <fullName evidence="1">Reverse transcriptase domain-containing protein</fullName>
    </recommendedName>
</protein>
<reference evidence="2 3" key="1">
    <citation type="submission" date="2023-10" db="EMBL/GenBank/DDBJ databases">
        <title>Chromosome-scale genome assembly provides insights into flower coloration mechanisms of Canna indica.</title>
        <authorList>
            <person name="Li C."/>
        </authorList>
    </citation>
    <scope>NUCLEOTIDE SEQUENCE [LARGE SCALE GENOMIC DNA]</scope>
    <source>
        <tissue evidence="2">Flower</tissue>
    </source>
</reference>
<gene>
    <name evidence="2" type="ORF">Cni_G19870</name>
</gene>
<dbReference type="PANTHER" id="PTHR46890">
    <property type="entry name" value="NON-LTR RETROLELEMENT REVERSE TRANSCRIPTASE-LIKE PROTEIN-RELATED"/>
    <property type="match status" value="1"/>
</dbReference>
<dbReference type="Pfam" id="PF00078">
    <property type="entry name" value="RVT_1"/>
    <property type="match status" value="1"/>
</dbReference>
<sequence>MEGEIGAPEGRSEARWPKESEEFTAASIGVRHGILAWLKNNSSNSFNRIKTLQQSLQTISPINEPDYSFTRRRLEAELADALHDEESTLLRDIETSLSGLQRKVSRRHNNWLLRPITSEEVRQAVFSINPESAPGLDGFTGAFFRHHWSLLSDELMTAVASFFRSKKLLHSFNDTIIALIPKRKIVSDMLHPRPINLCNVVYKICSKIIVHRLQPLMDKLISLNQSAFVQGRLILENILLAHEMVHHLKTRQHNSKVEMALKIDMSSAYDRVE</sequence>
<feature type="domain" description="Reverse transcriptase" evidence="1">
    <location>
        <begin position="181"/>
        <end position="273"/>
    </location>
</feature>
<dbReference type="InterPro" id="IPR000477">
    <property type="entry name" value="RT_dom"/>
</dbReference>
<dbReference type="InterPro" id="IPR052343">
    <property type="entry name" value="Retrotransposon-Effector_Assoc"/>
</dbReference>